<gene>
    <name evidence="2" type="ORF">EDC17_104914</name>
</gene>
<dbReference type="InterPro" id="IPR001296">
    <property type="entry name" value="Glyco_trans_1"/>
</dbReference>
<dbReference type="Pfam" id="PF00534">
    <property type="entry name" value="Glycos_transf_1"/>
    <property type="match status" value="1"/>
</dbReference>
<dbReference type="EMBL" id="SMBZ01000049">
    <property type="protein sequence ID" value="TCV08028.1"/>
    <property type="molecule type" value="Genomic_DNA"/>
</dbReference>
<protein>
    <submittedName>
        <fullName evidence="2">Glycosyltransferase involved in cell wall biosynthesis</fullName>
    </submittedName>
</protein>
<evidence type="ECO:0000259" key="1">
    <source>
        <dbReference type="Pfam" id="PF00534"/>
    </source>
</evidence>
<evidence type="ECO:0000313" key="3">
    <source>
        <dbReference type="Proteomes" id="UP000295197"/>
    </source>
</evidence>
<keyword evidence="2" id="KW-0808">Transferase</keyword>
<organism evidence="2 3">
    <name type="scientific">Sphingobacterium alimentarium</name>
    <dbReference type="NCBI Taxonomy" id="797292"/>
    <lineage>
        <taxon>Bacteria</taxon>
        <taxon>Pseudomonadati</taxon>
        <taxon>Bacteroidota</taxon>
        <taxon>Sphingobacteriia</taxon>
        <taxon>Sphingobacteriales</taxon>
        <taxon>Sphingobacteriaceae</taxon>
        <taxon>Sphingobacterium</taxon>
    </lineage>
</organism>
<dbReference type="PANTHER" id="PTHR12526">
    <property type="entry name" value="GLYCOSYLTRANSFERASE"/>
    <property type="match status" value="1"/>
</dbReference>
<reference evidence="2 3" key="1">
    <citation type="submission" date="2019-03" db="EMBL/GenBank/DDBJ databases">
        <title>Genomic Encyclopedia of Type Strains, Phase IV (KMG-IV): sequencing the most valuable type-strain genomes for metagenomic binning, comparative biology and taxonomic classification.</title>
        <authorList>
            <person name="Goeker M."/>
        </authorList>
    </citation>
    <scope>NUCLEOTIDE SEQUENCE [LARGE SCALE GENOMIC DNA]</scope>
    <source>
        <strain evidence="2 3">DSM 22362</strain>
    </source>
</reference>
<feature type="domain" description="Glycosyl transferase family 1" evidence="1">
    <location>
        <begin position="204"/>
        <end position="355"/>
    </location>
</feature>
<accession>A0A4R3VRB7</accession>
<keyword evidence="3" id="KW-1185">Reference proteome</keyword>
<dbReference type="RefSeq" id="WP_132778731.1">
    <property type="nucleotide sequence ID" value="NZ_SMBZ01000049.1"/>
</dbReference>
<sequence length="378" mass="43318">MKILYYLPSLYASGGLERVIVFKANYFASNFPDTEVIILTSEQRGLPSYFPLSERVRHIDLDVLIDYPFDQSALMKTLRFPKLYSSFKRKFIEILELEKPDIVISTIRREINFLPLLNDGSLKLAEFHVTKKFYNPSQGRPVSAIIDWVNRIKDRRMIHKLRQMDALVFLTEQEKGFWPELNNLHVIPNPSVIKPTKQAGCQAKNVIAVGRFAPQKGFDLLINAWSLVLKKHPDWELKIYGEGMRENLQKQIDRLAIGENCKLEDTTGDIEEKYCESSIFVLSSRYEGFGMVLVEAMACGVPAIAFDCPCGPSEIIRHGEDGLLVENGNISELAENICVLIEDDELRKRMGAKARLNSERYQMEHIAPQWKSLFDSLL</sequence>
<dbReference type="AlphaFoldDB" id="A0A4R3VRB7"/>
<name>A0A4R3VRB7_9SPHI</name>
<dbReference type="Gene3D" id="3.40.50.2000">
    <property type="entry name" value="Glycogen Phosphorylase B"/>
    <property type="match status" value="2"/>
</dbReference>
<dbReference type="CDD" id="cd03820">
    <property type="entry name" value="GT4_AmsD-like"/>
    <property type="match status" value="1"/>
</dbReference>
<dbReference type="GO" id="GO:0016757">
    <property type="term" value="F:glycosyltransferase activity"/>
    <property type="evidence" value="ECO:0007669"/>
    <property type="project" value="InterPro"/>
</dbReference>
<dbReference type="PANTHER" id="PTHR12526:SF630">
    <property type="entry name" value="GLYCOSYLTRANSFERASE"/>
    <property type="match status" value="1"/>
</dbReference>
<comment type="caution">
    <text evidence="2">The sequence shown here is derived from an EMBL/GenBank/DDBJ whole genome shotgun (WGS) entry which is preliminary data.</text>
</comment>
<dbReference type="Proteomes" id="UP000295197">
    <property type="component" value="Unassembled WGS sequence"/>
</dbReference>
<evidence type="ECO:0000313" key="2">
    <source>
        <dbReference type="EMBL" id="TCV08028.1"/>
    </source>
</evidence>
<dbReference type="OrthoDB" id="9811239at2"/>
<proteinExistence type="predicted"/>
<dbReference type="SUPFAM" id="SSF53756">
    <property type="entry name" value="UDP-Glycosyltransferase/glycogen phosphorylase"/>
    <property type="match status" value="1"/>
</dbReference>